<sequence length="139" mass="14970">MDGSGTSAQVLLTAAEYATLFDAPLIAVQSCSSSHIGELTAPNLAYWNTHESVKRDRLDSAVDAAITRFPALSIRTLITMNSPERVLLERAELAQLVVIGPRDDTRPQAGPILGPVGRHLLLHNPCPTMICHDPIPGPR</sequence>
<organism evidence="2 3">
    <name type="scientific">Rhodococcus wratislaviensis</name>
    <name type="common">Tsukamurella wratislaviensis</name>
    <dbReference type="NCBI Taxonomy" id="44752"/>
    <lineage>
        <taxon>Bacteria</taxon>
        <taxon>Bacillati</taxon>
        <taxon>Actinomycetota</taxon>
        <taxon>Actinomycetes</taxon>
        <taxon>Mycobacteriales</taxon>
        <taxon>Nocardiaceae</taxon>
        <taxon>Rhodococcus</taxon>
    </lineage>
</organism>
<keyword evidence="3" id="KW-1185">Reference proteome</keyword>
<dbReference type="AlphaFoldDB" id="A0A402CJ84"/>
<proteinExistence type="predicted"/>
<dbReference type="EMBL" id="BHYM01000079">
    <property type="protein sequence ID" value="GCE43673.1"/>
    <property type="molecule type" value="Genomic_DNA"/>
</dbReference>
<gene>
    <name evidence="2" type="ORF">Rhow_007903</name>
</gene>
<dbReference type="Pfam" id="PF00582">
    <property type="entry name" value="Usp"/>
    <property type="match status" value="1"/>
</dbReference>
<evidence type="ECO:0000259" key="1">
    <source>
        <dbReference type="Pfam" id="PF00582"/>
    </source>
</evidence>
<name>A0A402CJ84_RHOWR</name>
<dbReference type="SUPFAM" id="SSF52402">
    <property type="entry name" value="Adenine nucleotide alpha hydrolases-like"/>
    <property type="match status" value="1"/>
</dbReference>
<comment type="caution">
    <text evidence="2">The sequence shown here is derived from an EMBL/GenBank/DDBJ whole genome shotgun (WGS) entry which is preliminary data.</text>
</comment>
<accession>A0A402CJ84</accession>
<reference evidence="2 3" key="1">
    <citation type="submission" date="2018-11" db="EMBL/GenBank/DDBJ databases">
        <title>Microbial catabolism of amino acid.</title>
        <authorList>
            <person name="Hibi M."/>
            <person name="Ogawa J."/>
        </authorList>
    </citation>
    <scope>NUCLEOTIDE SEQUENCE [LARGE SCALE GENOMIC DNA]</scope>
    <source>
        <strain evidence="2 3">C31-06</strain>
    </source>
</reference>
<dbReference type="Gene3D" id="3.40.50.620">
    <property type="entry name" value="HUPs"/>
    <property type="match status" value="1"/>
</dbReference>
<dbReference type="InterPro" id="IPR006016">
    <property type="entry name" value="UspA"/>
</dbReference>
<feature type="domain" description="UspA" evidence="1">
    <location>
        <begin position="1"/>
        <end position="132"/>
    </location>
</feature>
<evidence type="ECO:0000313" key="3">
    <source>
        <dbReference type="Proteomes" id="UP000287519"/>
    </source>
</evidence>
<dbReference type="InterPro" id="IPR014729">
    <property type="entry name" value="Rossmann-like_a/b/a_fold"/>
</dbReference>
<protein>
    <submittedName>
        <fullName evidence="2">Universal stress protein family</fullName>
    </submittedName>
</protein>
<dbReference type="Proteomes" id="UP000287519">
    <property type="component" value="Unassembled WGS sequence"/>
</dbReference>
<evidence type="ECO:0000313" key="2">
    <source>
        <dbReference type="EMBL" id="GCE43673.1"/>
    </source>
</evidence>